<dbReference type="RefSeq" id="XP_040766036.1">
    <property type="nucleotide sequence ID" value="XM_040904172.1"/>
</dbReference>
<organism evidence="1 2">
    <name type="scientific">Laetiporus sulphureus 93-53</name>
    <dbReference type="NCBI Taxonomy" id="1314785"/>
    <lineage>
        <taxon>Eukaryota</taxon>
        <taxon>Fungi</taxon>
        <taxon>Dikarya</taxon>
        <taxon>Basidiomycota</taxon>
        <taxon>Agaricomycotina</taxon>
        <taxon>Agaricomycetes</taxon>
        <taxon>Polyporales</taxon>
        <taxon>Laetiporus</taxon>
    </lineage>
</organism>
<gene>
    <name evidence="1" type="ORF">LAESUDRAFT_649357</name>
</gene>
<keyword evidence="2" id="KW-1185">Reference proteome</keyword>
<name>A0A165F3E0_9APHY</name>
<dbReference type="GeneID" id="63821202"/>
<sequence length="367" mass="41190">MTTAWDGWPNGIVKWHFTNAEAAETKDAMIHWAFQNHGSKKGNSEADRWEDGKQFYRHCLGAIKCSNPECSIVVHPVTCKTALEHQLAMPCKCGSKLHHLRCHASMTLWKYKHRLYHPSVGPLRLIVGVPTLIGPGHSVADISSVLLNIDRVKKEQQKLTSTIAKGGDELIAGFAEFEENNLRFIIHKTFGSVTVICMQSTMLLAQIVKDCILDDGLNGLVSDAAHGFWEDRNAVLIITSGYSPLLNRWVPGILSYVNGRSSEHFKHHFYALFKSIAEEAKRRGIVLTDELFSGVIDFSEAERDGFVAAFVCFWQSQSEDKHSEHELLEAASKHLHGCAQHFAHQSHMLDGSVAWFLRINLIYFASI</sequence>
<proteinExistence type="predicted"/>
<dbReference type="STRING" id="1314785.A0A165F3E0"/>
<dbReference type="AlphaFoldDB" id="A0A165F3E0"/>
<protein>
    <submittedName>
        <fullName evidence="1">Uncharacterized protein</fullName>
    </submittedName>
</protein>
<dbReference type="InParanoid" id="A0A165F3E0"/>
<dbReference type="EMBL" id="KV427615">
    <property type="protein sequence ID" value="KZT08296.1"/>
    <property type="molecule type" value="Genomic_DNA"/>
</dbReference>
<evidence type="ECO:0000313" key="2">
    <source>
        <dbReference type="Proteomes" id="UP000076871"/>
    </source>
</evidence>
<evidence type="ECO:0000313" key="1">
    <source>
        <dbReference type="EMBL" id="KZT08296.1"/>
    </source>
</evidence>
<dbReference type="OrthoDB" id="2800239at2759"/>
<dbReference type="Proteomes" id="UP000076871">
    <property type="component" value="Unassembled WGS sequence"/>
</dbReference>
<reference evidence="1 2" key="1">
    <citation type="journal article" date="2016" name="Mol. Biol. Evol.">
        <title>Comparative Genomics of Early-Diverging Mushroom-Forming Fungi Provides Insights into the Origins of Lignocellulose Decay Capabilities.</title>
        <authorList>
            <person name="Nagy L.G."/>
            <person name="Riley R."/>
            <person name="Tritt A."/>
            <person name="Adam C."/>
            <person name="Daum C."/>
            <person name="Floudas D."/>
            <person name="Sun H."/>
            <person name="Yadav J.S."/>
            <person name="Pangilinan J."/>
            <person name="Larsson K.H."/>
            <person name="Matsuura K."/>
            <person name="Barry K."/>
            <person name="Labutti K."/>
            <person name="Kuo R."/>
            <person name="Ohm R.A."/>
            <person name="Bhattacharya S.S."/>
            <person name="Shirouzu T."/>
            <person name="Yoshinaga Y."/>
            <person name="Martin F.M."/>
            <person name="Grigoriev I.V."/>
            <person name="Hibbett D.S."/>
        </authorList>
    </citation>
    <scope>NUCLEOTIDE SEQUENCE [LARGE SCALE GENOMIC DNA]</scope>
    <source>
        <strain evidence="1 2">93-53</strain>
    </source>
</reference>
<accession>A0A165F3E0</accession>